<name>A0AA40DIR0_9PEZI</name>
<dbReference type="AlphaFoldDB" id="A0AA40DIR0"/>
<gene>
    <name evidence="1" type="ORF">B0H67DRAFT_593173</name>
</gene>
<protein>
    <submittedName>
        <fullName evidence="1">Uncharacterized protein</fullName>
    </submittedName>
</protein>
<dbReference type="Proteomes" id="UP001172102">
    <property type="component" value="Unassembled WGS sequence"/>
</dbReference>
<comment type="caution">
    <text evidence="1">The sequence shown here is derived from an EMBL/GenBank/DDBJ whole genome shotgun (WGS) entry which is preliminary data.</text>
</comment>
<evidence type="ECO:0000313" key="1">
    <source>
        <dbReference type="EMBL" id="KAK0705094.1"/>
    </source>
</evidence>
<keyword evidence="2" id="KW-1185">Reference proteome</keyword>
<sequence>MTFKFYPRHGFLMVSSTLASAANSRSNRITSRRCQATSPMTSAIVADVLGNRAVCRRQLQAVLLADWASVSAERPDGVPLSRRGSVSGIFTQTRNRHRPVEESTYSPTLPCLAHGSSAPVIVGNLSRTSPARSRISPRSIYVRLRLNVTLRASTARWVWVQASRSTRRYPISFQKGLKIQPHSEGASYG</sequence>
<proteinExistence type="predicted"/>
<reference evidence="1" key="1">
    <citation type="submission" date="2023-06" db="EMBL/GenBank/DDBJ databases">
        <title>Genome-scale phylogeny and comparative genomics of the fungal order Sordariales.</title>
        <authorList>
            <consortium name="Lawrence Berkeley National Laboratory"/>
            <person name="Hensen N."/>
            <person name="Bonometti L."/>
            <person name="Westerberg I."/>
            <person name="Brannstrom I.O."/>
            <person name="Guillou S."/>
            <person name="Cros-Aarteil S."/>
            <person name="Calhoun S."/>
            <person name="Haridas S."/>
            <person name="Kuo A."/>
            <person name="Mondo S."/>
            <person name="Pangilinan J."/>
            <person name="Riley R."/>
            <person name="Labutti K."/>
            <person name="Andreopoulos B."/>
            <person name="Lipzen A."/>
            <person name="Chen C."/>
            <person name="Yanf M."/>
            <person name="Daum C."/>
            <person name="Ng V."/>
            <person name="Clum A."/>
            <person name="Steindorff A."/>
            <person name="Ohm R."/>
            <person name="Martin F."/>
            <person name="Silar P."/>
            <person name="Natvig D."/>
            <person name="Lalanne C."/>
            <person name="Gautier V."/>
            <person name="Ament-Velasquez S.L."/>
            <person name="Kruys A."/>
            <person name="Hutchinson M.I."/>
            <person name="Powell A.J."/>
            <person name="Barry K."/>
            <person name="Miller A.N."/>
            <person name="Grigoriev I.V."/>
            <person name="Debuchy R."/>
            <person name="Gladieux P."/>
            <person name="Thoren M.H."/>
            <person name="Johannesson H."/>
        </authorList>
    </citation>
    <scope>NUCLEOTIDE SEQUENCE</scope>
    <source>
        <strain evidence="1">SMH4607-1</strain>
    </source>
</reference>
<accession>A0AA40DIR0</accession>
<dbReference type="EMBL" id="JAUKUA010000007">
    <property type="protein sequence ID" value="KAK0705094.1"/>
    <property type="molecule type" value="Genomic_DNA"/>
</dbReference>
<evidence type="ECO:0000313" key="2">
    <source>
        <dbReference type="Proteomes" id="UP001172102"/>
    </source>
</evidence>
<organism evidence="1 2">
    <name type="scientific">Lasiosphaeris hirsuta</name>
    <dbReference type="NCBI Taxonomy" id="260670"/>
    <lineage>
        <taxon>Eukaryota</taxon>
        <taxon>Fungi</taxon>
        <taxon>Dikarya</taxon>
        <taxon>Ascomycota</taxon>
        <taxon>Pezizomycotina</taxon>
        <taxon>Sordariomycetes</taxon>
        <taxon>Sordariomycetidae</taxon>
        <taxon>Sordariales</taxon>
        <taxon>Lasiosphaeriaceae</taxon>
        <taxon>Lasiosphaeris</taxon>
    </lineage>
</organism>